<dbReference type="OrthoDB" id="3626140at2"/>
<sequence length="134" mass="15078">MMPGGPWTVGRCFYCALPVRFGGDGSHPGRGVVDQVAGAHTTDMFGLPNLRLLHEFCRAQLGSRTNRRRFLVGLAMRRARLGRATERHEAGLPIHPHDRLGVDPVLRTGAYPKYWRVTKMRYAMRACKYYAGAH</sequence>
<organism evidence="1 2">
    <name type="scientific">Herbihabitans rhizosphaerae</name>
    <dbReference type="NCBI Taxonomy" id="1872711"/>
    <lineage>
        <taxon>Bacteria</taxon>
        <taxon>Bacillati</taxon>
        <taxon>Actinomycetota</taxon>
        <taxon>Actinomycetes</taxon>
        <taxon>Pseudonocardiales</taxon>
        <taxon>Pseudonocardiaceae</taxon>
        <taxon>Herbihabitans</taxon>
    </lineage>
</organism>
<dbReference type="Proteomes" id="UP000294257">
    <property type="component" value="Unassembled WGS sequence"/>
</dbReference>
<evidence type="ECO:0000313" key="1">
    <source>
        <dbReference type="EMBL" id="RZS39039.1"/>
    </source>
</evidence>
<comment type="caution">
    <text evidence="1">The sequence shown here is derived from an EMBL/GenBank/DDBJ whole genome shotgun (WGS) entry which is preliminary data.</text>
</comment>
<dbReference type="AlphaFoldDB" id="A0A4Q7KQF3"/>
<evidence type="ECO:0000313" key="2">
    <source>
        <dbReference type="Proteomes" id="UP000294257"/>
    </source>
</evidence>
<proteinExistence type="predicted"/>
<dbReference type="EMBL" id="SGWQ01000004">
    <property type="protein sequence ID" value="RZS39039.1"/>
    <property type="molecule type" value="Genomic_DNA"/>
</dbReference>
<reference evidence="1 2" key="1">
    <citation type="submission" date="2019-02" db="EMBL/GenBank/DDBJ databases">
        <title>Genomic Encyclopedia of Type Strains, Phase IV (KMG-IV): sequencing the most valuable type-strain genomes for metagenomic binning, comparative biology and taxonomic classification.</title>
        <authorList>
            <person name="Goeker M."/>
        </authorList>
    </citation>
    <scope>NUCLEOTIDE SEQUENCE [LARGE SCALE GENOMIC DNA]</scope>
    <source>
        <strain evidence="1 2">DSM 101727</strain>
    </source>
</reference>
<gene>
    <name evidence="1" type="ORF">EV193_104250</name>
</gene>
<keyword evidence="2" id="KW-1185">Reference proteome</keyword>
<accession>A0A4Q7KQF3</accession>
<protein>
    <submittedName>
        <fullName evidence="1">Uncharacterized protein</fullName>
    </submittedName>
</protein>
<dbReference type="RefSeq" id="WP_130344628.1">
    <property type="nucleotide sequence ID" value="NZ_SGWQ01000004.1"/>
</dbReference>
<name>A0A4Q7KQF3_9PSEU</name>